<sequence length="54" mass="6074">MEFLSAYFPYLILGGLMFLMMRFGGGCCGGHRYSGHSHNRRLEHAEHDNGSKPS</sequence>
<evidence type="ECO:0000313" key="3">
    <source>
        <dbReference type="Proteomes" id="UP000192569"/>
    </source>
</evidence>
<proteinExistence type="predicted"/>
<dbReference type="Proteomes" id="UP000192569">
    <property type="component" value="Chromosome I"/>
</dbReference>
<organism evidence="2 3">
    <name type="scientific">Thermanaeromonas toyohensis ToBE</name>
    <dbReference type="NCBI Taxonomy" id="698762"/>
    <lineage>
        <taxon>Bacteria</taxon>
        <taxon>Bacillati</taxon>
        <taxon>Bacillota</taxon>
        <taxon>Clostridia</taxon>
        <taxon>Neomoorellales</taxon>
        <taxon>Neomoorellaceae</taxon>
        <taxon>Thermanaeromonas</taxon>
    </lineage>
</organism>
<reference evidence="2 3" key="1">
    <citation type="submission" date="2017-04" db="EMBL/GenBank/DDBJ databases">
        <authorList>
            <person name="Afonso C.L."/>
            <person name="Miller P.J."/>
            <person name="Scott M.A."/>
            <person name="Spackman E."/>
            <person name="Goraichik I."/>
            <person name="Dimitrov K.M."/>
            <person name="Suarez D.L."/>
            <person name="Swayne D.E."/>
        </authorList>
    </citation>
    <scope>NUCLEOTIDE SEQUENCE [LARGE SCALE GENOMIC DNA]</scope>
    <source>
        <strain evidence="2 3">ToBE</strain>
    </source>
</reference>
<dbReference type="EMBL" id="LT838272">
    <property type="protein sequence ID" value="SMB99892.1"/>
    <property type="molecule type" value="Genomic_DNA"/>
</dbReference>
<keyword evidence="1" id="KW-0472">Membrane</keyword>
<accession>A0A1W1W2P1</accession>
<evidence type="ECO:0000256" key="1">
    <source>
        <dbReference type="SAM" id="Phobius"/>
    </source>
</evidence>
<feature type="transmembrane region" description="Helical" evidence="1">
    <location>
        <begin position="6"/>
        <end position="24"/>
    </location>
</feature>
<evidence type="ECO:0000313" key="2">
    <source>
        <dbReference type="EMBL" id="SMB99892.1"/>
    </source>
</evidence>
<keyword evidence="1" id="KW-0812">Transmembrane</keyword>
<keyword evidence="1" id="KW-1133">Transmembrane helix</keyword>
<dbReference type="AlphaFoldDB" id="A0A1W1W2P1"/>
<gene>
    <name evidence="2" type="ORF">SAMN00808754_3141</name>
</gene>
<evidence type="ECO:0008006" key="4">
    <source>
        <dbReference type="Google" id="ProtNLM"/>
    </source>
</evidence>
<dbReference type="STRING" id="698762.SAMN00808754_3141"/>
<name>A0A1W1W2P1_9FIRM</name>
<keyword evidence="3" id="KW-1185">Reference proteome</keyword>
<protein>
    <recommendedName>
        <fullName evidence="4">DUF2933 domain-containing protein</fullName>
    </recommendedName>
</protein>